<dbReference type="EMBL" id="JAIWYP010000005">
    <property type="protein sequence ID" value="KAH3817818.1"/>
    <property type="molecule type" value="Genomic_DNA"/>
</dbReference>
<organism evidence="2 3">
    <name type="scientific">Dreissena polymorpha</name>
    <name type="common">Zebra mussel</name>
    <name type="synonym">Mytilus polymorpha</name>
    <dbReference type="NCBI Taxonomy" id="45954"/>
    <lineage>
        <taxon>Eukaryota</taxon>
        <taxon>Metazoa</taxon>
        <taxon>Spiralia</taxon>
        <taxon>Lophotrochozoa</taxon>
        <taxon>Mollusca</taxon>
        <taxon>Bivalvia</taxon>
        <taxon>Autobranchia</taxon>
        <taxon>Heteroconchia</taxon>
        <taxon>Euheterodonta</taxon>
        <taxon>Imparidentia</taxon>
        <taxon>Neoheterodontei</taxon>
        <taxon>Myida</taxon>
        <taxon>Dreissenoidea</taxon>
        <taxon>Dreissenidae</taxon>
        <taxon>Dreissena</taxon>
    </lineage>
</organism>
<reference evidence="2" key="2">
    <citation type="submission" date="2020-11" db="EMBL/GenBank/DDBJ databases">
        <authorList>
            <person name="McCartney M.A."/>
            <person name="Auch B."/>
            <person name="Kono T."/>
            <person name="Mallez S."/>
            <person name="Becker A."/>
            <person name="Gohl D.M."/>
            <person name="Silverstein K.A.T."/>
            <person name="Koren S."/>
            <person name="Bechman K.B."/>
            <person name="Herman A."/>
            <person name="Abrahante J.E."/>
            <person name="Garbe J."/>
        </authorList>
    </citation>
    <scope>NUCLEOTIDE SEQUENCE</scope>
    <source>
        <strain evidence="2">Duluth1</strain>
        <tissue evidence="2">Whole animal</tissue>
    </source>
</reference>
<gene>
    <name evidence="2" type="ORF">DPMN_119373</name>
</gene>
<keyword evidence="3" id="KW-1185">Reference proteome</keyword>
<dbReference type="Proteomes" id="UP000828390">
    <property type="component" value="Unassembled WGS sequence"/>
</dbReference>
<dbReference type="AlphaFoldDB" id="A0A9D4JR73"/>
<proteinExistence type="predicted"/>
<accession>A0A9D4JR73</accession>
<evidence type="ECO:0000313" key="2">
    <source>
        <dbReference type="EMBL" id="KAH3817818.1"/>
    </source>
</evidence>
<reference evidence="2" key="1">
    <citation type="journal article" date="2019" name="bioRxiv">
        <title>The Genome of the Zebra Mussel, Dreissena polymorpha: A Resource for Invasive Species Research.</title>
        <authorList>
            <person name="McCartney M.A."/>
            <person name="Auch B."/>
            <person name="Kono T."/>
            <person name="Mallez S."/>
            <person name="Zhang Y."/>
            <person name="Obille A."/>
            <person name="Becker A."/>
            <person name="Abrahante J.E."/>
            <person name="Garbe J."/>
            <person name="Badalamenti J.P."/>
            <person name="Herman A."/>
            <person name="Mangelson H."/>
            <person name="Liachko I."/>
            <person name="Sullivan S."/>
            <person name="Sone E.D."/>
            <person name="Koren S."/>
            <person name="Silverstein K.A.T."/>
            <person name="Beckman K.B."/>
            <person name="Gohl D.M."/>
        </authorList>
    </citation>
    <scope>NUCLEOTIDE SEQUENCE</scope>
    <source>
        <strain evidence="2">Duluth1</strain>
        <tissue evidence="2">Whole animal</tissue>
    </source>
</reference>
<evidence type="ECO:0000313" key="3">
    <source>
        <dbReference type="Proteomes" id="UP000828390"/>
    </source>
</evidence>
<protein>
    <submittedName>
        <fullName evidence="2">Uncharacterized protein</fullName>
    </submittedName>
</protein>
<name>A0A9D4JR73_DREPO</name>
<feature type="compositionally biased region" description="Polar residues" evidence="1">
    <location>
        <begin position="54"/>
        <end position="64"/>
    </location>
</feature>
<feature type="region of interest" description="Disordered" evidence="1">
    <location>
        <begin position="54"/>
        <end position="74"/>
    </location>
</feature>
<comment type="caution">
    <text evidence="2">The sequence shown here is derived from an EMBL/GenBank/DDBJ whole genome shotgun (WGS) entry which is preliminary data.</text>
</comment>
<evidence type="ECO:0000256" key="1">
    <source>
        <dbReference type="SAM" id="MobiDB-lite"/>
    </source>
</evidence>
<sequence length="74" mass="8127">MQFAVTADCYFPVQKMPCFTVRINIQTKKLNSVKAGTVPAEPRYTVTGLALKTTGTSPEKTGTAPSEHRFTYVT</sequence>